<accession>A0A917FH86</accession>
<gene>
    <name evidence="1" type="ORF">GCM10010912_29950</name>
</gene>
<name>A0A917FH86_9BACL</name>
<dbReference type="EMBL" id="BMKR01000011">
    <property type="protein sequence ID" value="GGF82860.1"/>
    <property type="molecule type" value="Genomic_DNA"/>
</dbReference>
<organism evidence="1 2">
    <name type="scientific">Paenibacillus albidus</name>
    <dbReference type="NCBI Taxonomy" id="2041023"/>
    <lineage>
        <taxon>Bacteria</taxon>
        <taxon>Bacillati</taxon>
        <taxon>Bacillota</taxon>
        <taxon>Bacilli</taxon>
        <taxon>Bacillales</taxon>
        <taxon>Paenibacillaceae</taxon>
        <taxon>Paenibacillus</taxon>
    </lineage>
</organism>
<sequence length="155" mass="17949">MLRTLSGRQPLNLYMYIFQSKSLIIGRLFYYAERVISVEVAAELDDLEMTCEEVAETLAGPYRLNKKEQRLLAYLLDDNKSKNISDICKALKTTTWTLLSKTKPELERKIDAVGSEAWKRDLEAALKSSSVSKREMSQWLYLYSRKDNDHGEKTE</sequence>
<evidence type="ECO:0000313" key="2">
    <source>
        <dbReference type="Proteomes" id="UP000637643"/>
    </source>
</evidence>
<protein>
    <submittedName>
        <fullName evidence="1">Uncharacterized protein</fullName>
    </submittedName>
</protein>
<reference evidence="1" key="1">
    <citation type="journal article" date="2014" name="Int. J. Syst. Evol. Microbiol.">
        <title>Complete genome sequence of Corynebacterium casei LMG S-19264T (=DSM 44701T), isolated from a smear-ripened cheese.</title>
        <authorList>
            <consortium name="US DOE Joint Genome Institute (JGI-PGF)"/>
            <person name="Walter F."/>
            <person name="Albersmeier A."/>
            <person name="Kalinowski J."/>
            <person name="Ruckert C."/>
        </authorList>
    </citation>
    <scope>NUCLEOTIDE SEQUENCE</scope>
    <source>
        <strain evidence="1">CGMCC 1.16134</strain>
    </source>
</reference>
<reference evidence="1" key="2">
    <citation type="submission" date="2020-09" db="EMBL/GenBank/DDBJ databases">
        <authorList>
            <person name="Sun Q."/>
            <person name="Zhou Y."/>
        </authorList>
    </citation>
    <scope>NUCLEOTIDE SEQUENCE</scope>
    <source>
        <strain evidence="1">CGMCC 1.16134</strain>
    </source>
</reference>
<evidence type="ECO:0000313" key="1">
    <source>
        <dbReference type="EMBL" id="GGF82860.1"/>
    </source>
</evidence>
<proteinExistence type="predicted"/>
<dbReference type="Proteomes" id="UP000637643">
    <property type="component" value="Unassembled WGS sequence"/>
</dbReference>
<keyword evidence="2" id="KW-1185">Reference proteome</keyword>
<comment type="caution">
    <text evidence="1">The sequence shown here is derived from an EMBL/GenBank/DDBJ whole genome shotgun (WGS) entry which is preliminary data.</text>
</comment>
<dbReference type="AlphaFoldDB" id="A0A917FH86"/>